<feature type="transmembrane region" description="Helical" evidence="1">
    <location>
        <begin position="85"/>
        <end position="110"/>
    </location>
</feature>
<dbReference type="PANTHER" id="PTHR33428">
    <property type="entry name" value="CHLOROPHYLLASE-2, CHLOROPLASTIC"/>
    <property type="match status" value="1"/>
</dbReference>
<dbReference type="InterPro" id="IPR017395">
    <property type="entry name" value="Chlorophyllase-like"/>
</dbReference>
<reference evidence="2 3" key="1">
    <citation type="submission" date="2019-08" db="EMBL/GenBank/DDBJ databases">
        <title>Bacillus genomes from the desert of Cuatro Cienegas, Coahuila.</title>
        <authorList>
            <person name="Olmedo-Alvarez G."/>
        </authorList>
    </citation>
    <scope>NUCLEOTIDE SEQUENCE [LARGE SCALE GENOMIC DNA]</scope>
    <source>
        <strain evidence="2 3">CH128b_4D</strain>
    </source>
</reference>
<sequence>MALENKKGGSLMEPNKQLKQPIEIKKKKAVFLRVKKRVLSAWNAVEDFFRKAWKGAAAGAFFMLLFFVALFGIGLKTGLGPAVDFLIVFIPGVLAAALSPYILYPIIILIKKMNNRFLAIVLSSVILLVILFSQVRAAYQILPLTYVIIGAGILAGGAAGYWWNSKRTKPFSVIMLGFGLLCCAGFALWVWSPGFDRYQPPVTDTVPKDLKAEDPSKMGGYEVKTFTYGSGTDKRRPQFAEGAEYETDSLNASLVTGGWNKYRTWYWGFDRTELPVNGTVWMPDGAGKFPLVLMVHGNHAMEDFSDEGYAYLGELLASRGYIAVSLDENFLNTSSWSGGLNNEISTRAWMMLKHLGQFEEFHESENTELYNKVDFDNIALLGHSRGGQAAAVATEFNKLDRYPNNGMVTFRFDYKIKSVISIAPTDYFTLGEKPVQLEDVNYLLLHGSYDSDVSEYSGDRQYDGLTFSGKGEWFKSSLYIHGANHGQFNTVWGDNDTSLPMNLFINKKPLLEGEEQRQIAKTYISGFLDATLKGKEEYRPMFQDYSYALKWLPDTTYINRYSDNRFQVINDFENDYDLVTGNSAEVTFKAVRLRSWKEGVLKSRENEDRGNHGVYLKWDESYSNPGKFQLEFSEDYFRKETVTKEDVFTFSAASMDSMKEASDFTIRVITKDGKASEVSLGEALKLAPALHIQQSKTVFYQKARYGNSHEPVLQTFRIPFEKFDVPIENINTIEFVFDQTPEGHIFLDEIGIER</sequence>
<name>A0A5D4MKG7_9BACI</name>
<evidence type="ECO:0008006" key="4">
    <source>
        <dbReference type="Google" id="ProtNLM"/>
    </source>
</evidence>
<evidence type="ECO:0000313" key="3">
    <source>
        <dbReference type="Proteomes" id="UP000325182"/>
    </source>
</evidence>
<comment type="caution">
    <text evidence="2">The sequence shown here is derived from an EMBL/GenBank/DDBJ whole genome shotgun (WGS) entry which is preliminary data.</text>
</comment>
<feature type="transmembrane region" description="Helical" evidence="1">
    <location>
        <begin position="170"/>
        <end position="191"/>
    </location>
</feature>
<feature type="transmembrane region" description="Helical" evidence="1">
    <location>
        <begin position="141"/>
        <end position="163"/>
    </location>
</feature>
<dbReference type="GO" id="GO:0047746">
    <property type="term" value="F:chlorophyllase activity"/>
    <property type="evidence" value="ECO:0007669"/>
    <property type="project" value="TreeGrafter"/>
</dbReference>
<feature type="transmembrane region" description="Helical" evidence="1">
    <location>
        <begin position="117"/>
        <end position="135"/>
    </location>
</feature>
<dbReference type="PANTHER" id="PTHR33428:SF2">
    <property type="entry name" value="CHLOROPHYLLASE-2"/>
    <property type="match status" value="1"/>
</dbReference>
<dbReference type="GO" id="GO:0015996">
    <property type="term" value="P:chlorophyll catabolic process"/>
    <property type="evidence" value="ECO:0007669"/>
    <property type="project" value="TreeGrafter"/>
</dbReference>
<dbReference type="InterPro" id="IPR029058">
    <property type="entry name" value="AB_hydrolase_fold"/>
</dbReference>
<feature type="transmembrane region" description="Helical" evidence="1">
    <location>
        <begin position="55"/>
        <end position="73"/>
    </location>
</feature>
<evidence type="ECO:0000313" key="2">
    <source>
        <dbReference type="EMBL" id="TYS01491.1"/>
    </source>
</evidence>
<keyword evidence="1" id="KW-1133">Transmembrane helix</keyword>
<gene>
    <name evidence="2" type="ORF">FZC84_02235</name>
</gene>
<keyword evidence="1" id="KW-0812">Transmembrane</keyword>
<dbReference type="SUPFAM" id="SSF53474">
    <property type="entry name" value="alpha/beta-Hydrolases"/>
    <property type="match status" value="1"/>
</dbReference>
<proteinExistence type="predicted"/>
<dbReference type="EMBL" id="VTEG01000001">
    <property type="protein sequence ID" value="TYS01491.1"/>
    <property type="molecule type" value="Genomic_DNA"/>
</dbReference>
<dbReference type="Gene3D" id="3.40.50.1820">
    <property type="entry name" value="alpha/beta hydrolase"/>
    <property type="match status" value="1"/>
</dbReference>
<protein>
    <recommendedName>
        <fullName evidence="4">Chlorophyllase</fullName>
    </recommendedName>
</protein>
<dbReference type="AlphaFoldDB" id="A0A5D4MKG7"/>
<dbReference type="Pfam" id="PF07224">
    <property type="entry name" value="Chlorophyllase"/>
    <property type="match status" value="1"/>
</dbReference>
<keyword evidence="1" id="KW-0472">Membrane</keyword>
<dbReference type="Proteomes" id="UP000325182">
    <property type="component" value="Unassembled WGS sequence"/>
</dbReference>
<accession>A0A5D4MKG7</accession>
<evidence type="ECO:0000256" key="1">
    <source>
        <dbReference type="SAM" id="Phobius"/>
    </source>
</evidence>
<organism evidence="2 3">
    <name type="scientific">Rossellomorea vietnamensis</name>
    <dbReference type="NCBI Taxonomy" id="218284"/>
    <lineage>
        <taxon>Bacteria</taxon>
        <taxon>Bacillati</taxon>
        <taxon>Bacillota</taxon>
        <taxon>Bacilli</taxon>
        <taxon>Bacillales</taxon>
        <taxon>Bacillaceae</taxon>
        <taxon>Rossellomorea</taxon>
    </lineage>
</organism>